<dbReference type="Pfam" id="PF13432">
    <property type="entry name" value="TPR_16"/>
    <property type="match status" value="3"/>
</dbReference>
<keyword evidence="6" id="KW-1185">Reference proteome</keyword>
<sequence length="800" mass="87687">MDRQSRDLAQAIEFHRAGDIACAEAIYARLLKANPRNSEALHLLGVACYQRRHFERSARLIADAIAIRKDPAYFFNLGYALQGLDRTEEAMAAYRDALALRPDYPEAQNNLGNALKTLDRLEDAVVAYGRALTLQPAFTSILFNRGTALFRLDRIEEAADAFREATRHFPDNPEAQHDLGVSLRKLKRPGEAVAAFRAALALRPDHAEAAQSLGNAFRDLKSPDEAVAAFRRTLVLRPDHAEGHFLLGTALQDRRDFNAALAAHRTALRLKPDASETANNLGNTLQALGRSGEALDAHRRALVLNPDLPEVLNNVANSLQTLGDSLGALRFYHRALAVRPDYPDGQLNRAFTLLLEGRFAEGWDAYEWRRPRTGLDARGFAQPLWNGERGEGRTLLLHSEQGLGDTIQFARYVPMAVERGWKVVFEVPPPLKGLFGPMPGVTLVAGNDPLPPCDAQCPLMSLPRAFATTLETIPPPMPLMDAGPDRVERWRARISNDPAGGALRVGIVWAGNPSHKNDHNRSIPLHRLAPWLRIPGVRFYALQKDVRPADAAVLEALGDVVTPLGPDLRDWTDTAAALSALDLLVSVDTSVAHLAGTLGRPVWMLLPFAADWRWLRDREDSPWYPSMRLFRQPSAGDWDAVFARMAGELARLAAAKAERKPPTITVAVGPGELLDRITTLELRLADTDDSTDGDAVRNGMQAELATLERSAALHLPATSALKDLRARLASLNAELAAVEEALRDCEERQDFGPRFVGLARAGLRAGERHADTLRRIDALAGSGDAVCAHEESPPPVPAEG</sequence>
<feature type="repeat" description="TPR" evidence="3">
    <location>
        <begin position="309"/>
        <end position="342"/>
    </location>
</feature>
<accession>A0ABS4SJF8</accession>
<keyword evidence="2 3" id="KW-0802">TPR repeat</keyword>
<dbReference type="InterPro" id="IPR051685">
    <property type="entry name" value="Ycf3/AcsC/BcsC/TPR_MFPF"/>
</dbReference>
<dbReference type="PROSITE" id="PS50005">
    <property type="entry name" value="TPR"/>
    <property type="match status" value="8"/>
</dbReference>
<evidence type="ECO:0000256" key="4">
    <source>
        <dbReference type="SAM" id="Coils"/>
    </source>
</evidence>
<dbReference type="Proteomes" id="UP000781958">
    <property type="component" value="Unassembled WGS sequence"/>
</dbReference>
<evidence type="ECO:0000256" key="1">
    <source>
        <dbReference type="ARBA" id="ARBA00022737"/>
    </source>
</evidence>
<protein>
    <submittedName>
        <fullName evidence="5">Tetratricopeptide (TPR) repeat protein</fullName>
    </submittedName>
</protein>
<dbReference type="Pfam" id="PF13414">
    <property type="entry name" value="TPR_11"/>
    <property type="match status" value="1"/>
</dbReference>
<feature type="repeat" description="TPR" evidence="3">
    <location>
        <begin position="207"/>
        <end position="240"/>
    </location>
</feature>
<dbReference type="Gene3D" id="1.25.40.10">
    <property type="entry name" value="Tetratricopeptide repeat domain"/>
    <property type="match status" value="4"/>
</dbReference>
<evidence type="ECO:0000313" key="5">
    <source>
        <dbReference type="EMBL" id="MBP2292087.1"/>
    </source>
</evidence>
<dbReference type="InterPro" id="IPR019734">
    <property type="entry name" value="TPR_rpt"/>
</dbReference>
<dbReference type="SUPFAM" id="SSF53756">
    <property type="entry name" value="UDP-Glycosyltransferase/glycogen phosphorylase"/>
    <property type="match status" value="1"/>
</dbReference>
<keyword evidence="4" id="KW-0175">Coiled coil</keyword>
<dbReference type="PANTHER" id="PTHR44943">
    <property type="entry name" value="CELLULOSE SYNTHASE OPERON PROTEIN C"/>
    <property type="match status" value="1"/>
</dbReference>
<dbReference type="PANTHER" id="PTHR44943:SF4">
    <property type="entry name" value="TPR REPEAT-CONTAINING PROTEIN MJ0798"/>
    <property type="match status" value="1"/>
</dbReference>
<dbReference type="SMART" id="SM00028">
    <property type="entry name" value="TPR"/>
    <property type="match status" value="8"/>
</dbReference>
<evidence type="ECO:0000313" key="6">
    <source>
        <dbReference type="Proteomes" id="UP000781958"/>
    </source>
</evidence>
<dbReference type="RefSeq" id="WP_209765902.1">
    <property type="nucleotide sequence ID" value="NZ_JAGINP010000005.1"/>
</dbReference>
<reference evidence="5 6" key="1">
    <citation type="submission" date="2021-03" db="EMBL/GenBank/DDBJ databases">
        <title>Genomic Encyclopedia of Type Strains, Phase III (KMG-III): the genomes of soil and plant-associated and newly described type strains.</title>
        <authorList>
            <person name="Whitman W."/>
        </authorList>
    </citation>
    <scope>NUCLEOTIDE SEQUENCE [LARGE SCALE GENOMIC DNA]</scope>
    <source>
        <strain evidence="5 6">IMMIB AFH-6</strain>
    </source>
</reference>
<feature type="repeat" description="TPR" evidence="3">
    <location>
        <begin position="241"/>
        <end position="274"/>
    </location>
</feature>
<feature type="repeat" description="TPR" evidence="3">
    <location>
        <begin position="71"/>
        <end position="104"/>
    </location>
</feature>
<feature type="repeat" description="TPR" evidence="3">
    <location>
        <begin position="275"/>
        <end position="308"/>
    </location>
</feature>
<dbReference type="Gene3D" id="3.40.50.2000">
    <property type="entry name" value="Glycogen Phosphorylase B"/>
    <property type="match status" value="1"/>
</dbReference>
<feature type="repeat" description="TPR" evidence="3">
    <location>
        <begin position="139"/>
        <end position="172"/>
    </location>
</feature>
<dbReference type="EMBL" id="JAGINP010000005">
    <property type="protein sequence ID" value="MBP2292087.1"/>
    <property type="molecule type" value="Genomic_DNA"/>
</dbReference>
<keyword evidence="1" id="KW-0677">Repeat</keyword>
<evidence type="ECO:0000256" key="3">
    <source>
        <dbReference type="PROSITE-ProRule" id="PRU00339"/>
    </source>
</evidence>
<evidence type="ECO:0000256" key="2">
    <source>
        <dbReference type="ARBA" id="ARBA00022803"/>
    </source>
</evidence>
<organism evidence="5 6">
    <name type="scientific">Azospirillum rugosum</name>
    <dbReference type="NCBI Taxonomy" id="416170"/>
    <lineage>
        <taxon>Bacteria</taxon>
        <taxon>Pseudomonadati</taxon>
        <taxon>Pseudomonadota</taxon>
        <taxon>Alphaproteobacteria</taxon>
        <taxon>Rhodospirillales</taxon>
        <taxon>Azospirillaceae</taxon>
        <taxon>Azospirillum</taxon>
    </lineage>
</organism>
<proteinExistence type="predicted"/>
<name>A0ABS4SJF8_9PROT</name>
<comment type="caution">
    <text evidence="5">The sequence shown here is derived from an EMBL/GenBank/DDBJ whole genome shotgun (WGS) entry which is preliminary data.</text>
</comment>
<feature type="repeat" description="TPR" evidence="3">
    <location>
        <begin position="173"/>
        <end position="206"/>
    </location>
</feature>
<feature type="coiled-coil region" evidence="4">
    <location>
        <begin position="721"/>
        <end position="748"/>
    </location>
</feature>
<feature type="repeat" description="TPR" evidence="3">
    <location>
        <begin position="105"/>
        <end position="138"/>
    </location>
</feature>
<gene>
    <name evidence="5" type="ORF">J2851_001848</name>
</gene>
<dbReference type="SUPFAM" id="SSF48452">
    <property type="entry name" value="TPR-like"/>
    <property type="match status" value="2"/>
</dbReference>
<dbReference type="InterPro" id="IPR011990">
    <property type="entry name" value="TPR-like_helical_dom_sf"/>
</dbReference>